<dbReference type="EMBL" id="RJVU01042909">
    <property type="protein sequence ID" value="ROL44938.1"/>
    <property type="molecule type" value="Genomic_DNA"/>
</dbReference>
<evidence type="ECO:0000313" key="2">
    <source>
        <dbReference type="Proteomes" id="UP000281406"/>
    </source>
</evidence>
<evidence type="ECO:0000313" key="1">
    <source>
        <dbReference type="EMBL" id="ROL44938.1"/>
    </source>
</evidence>
<reference evidence="1 2" key="1">
    <citation type="submission" date="2018-10" db="EMBL/GenBank/DDBJ databases">
        <title>Genome assembly for a Yunnan-Guizhou Plateau 3E fish, Anabarilius grahami (Regan), and its evolutionary and genetic applications.</title>
        <authorList>
            <person name="Jiang W."/>
        </authorList>
    </citation>
    <scope>NUCLEOTIDE SEQUENCE [LARGE SCALE GENOMIC DNA]</scope>
    <source>
        <strain evidence="1">AG-KIZ</strain>
        <tissue evidence="1">Muscle</tissue>
    </source>
</reference>
<gene>
    <name evidence="1" type="ORF">DPX16_22923</name>
</gene>
<dbReference type="AlphaFoldDB" id="A0A3N0YGK6"/>
<protein>
    <submittedName>
        <fullName evidence="1">Uncharacterized protein</fullName>
    </submittedName>
</protein>
<sequence length="72" mass="7957">MTVISDNWRFTRSKKQKTSDCGVATEIEIYRCDVGQFVVGSEQEFLEELVKNLCLVISGSPKGPACLSAETL</sequence>
<dbReference type="Proteomes" id="UP000281406">
    <property type="component" value="Unassembled WGS sequence"/>
</dbReference>
<proteinExistence type="predicted"/>
<organism evidence="1 2">
    <name type="scientific">Anabarilius grahami</name>
    <name type="common">Kanglang fish</name>
    <name type="synonym">Barilius grahami</name>
    <dbReference type="NCBI Taxonomy" id="495550"/>
    <lineage>
        <taxon>Eukaryota</taxon>
        <taxon>Metazoa</taxon>
        <taxon>Chordata</taxon>
        <taxon>Craniata</taxon>
        <taxon>Vertebrata</taxon>
        <taxon>Euteleostomi</taxon>
        <taxon>Actinopterygii</taxon>
        <taxon>Neopterygii</taxon>
        <taxon>Teleostei</taxon>
        <taxon>Ostariophysi</taxon>
        <taxon>Cypriniformes</taxon>
        <taxon>Xenocyprididae</taxon>
        <taxon>Xenocypridinae</taxon>
        <taxon>Xenocypridinae incertae sedis</taxon>
        <taxon>Anabarilius</taxon>
    </lineage>
</organism>
<comment type="caution">
    <text evidence="1">The sequence shown here is derived from an EMBL/GenBank/DDBJ whole genome shotgun (WGS) entry which is preliminary data.</text>
</comment>
<name>A0A3N0YGK6_ANAGA</name>
<keyword evidence="2" id="KW-1185">Reference proteome</keyword>
<accession>A0A3N0YGK6</accession>